<keyword evidence="9" id="KW-0560">Oxidoreductase</keyword>
<evidence type="ECO:0000256" key="2">
    <source>
        <dbReference type="ARBA" id="ARBA00003535"/>
    </source>
</evidence>
<accession>A0A559JW11</accession>
<keyword evidence="8" id="KW-0547">Nucleotide-binding</keyword>
<dbReference type="OrthoDB" id="9778912at2"/>
<gene>
    <name evidence="13" type="ORF">FPZ49_30910</name>
</gene>
<dbReference type="InterPro" id="IPR004136">
    <property type="entry name" value="NMO"/>
</dbReference>
<dbReference type="Proteomes" id="UP000317036">
    <property type="component" value="Unassembled WGS sequence"/>
</dbReference>
<dbReference type="GO" id="GO:0018580">
    <property type="term" value="F:nitronate monooxygenase activity"/>
    <property type="evidence" value="ECO:0007669"/>
    <property type="project" value="InterPro"/>
</dbReference>
<evidence type="ECO:0000313" key="13">
    <source>
        <dbReference type="EMBL" id="TVY04017.1"/>
    </source>
</evidence>
<reference evidence="13 14" key="1">
    <citation type="submission" date="2019-07" db="EMBL/GenBank/DDBJ databases">
        <authorList>
            <person name="Kim J."/>
        </authorList>
    </citation>
    <scope>NUCLEOTIDE SEQUENCE [LARGE SCALE GENOMIC DNA]</scope>
    <source>
        <strain evidence="13 14">JC52</strain>
    </source>
</reference>
<proteinExistence type="inferred from homology"/>
<evidence type="ECO:0000256" key="5">
    <source>
        <dbReference type="ARBA" id="ARBA00022575"/>
    </source>
</evidence>
<dbReference type="CDD" id="cd04730">
    <property type="entry name" value="NPD_like"/>
    <property type="match status" value="1"/>
</dbReference>
<evidence type="ECO:0000313" key="14">
    <source>
        <dbReference type="Proteomes" id="UP000317036"/>
    </source>
</evidence>
<comment type="cofactor">
    <cofactor evidence="1">
        <name>FMN</name>
        <dbReference type="ChEBI" id="CHEBI:58210"/>
    </cofactor>
</comment>
<protein>
    <recommendedName>
        <fullName evidence="4">Probable nitronate monooxygenase</fullName>
    </recommendedName>
    <alternativeName>
        <fullName evidence="11">Propionate 3-nitronate monooxygenase</fullName>
    </alternativeName>
</protein>
<evidence type="ECO:0000256" key="12">
    <source>
        <dbReference type="ARBA" id="ARBA00049401"/>
    </source>
</evidence>
<evidence type="ECO:0000256" key="4">
    <source>
        <dbReference type="ARBA" id="ARBA00013457"/>
    </source>
</evidence>
<evidence type="ECO:0000256" key="8">
    <source>
        <dbReference type="ARBA" id="ARBA00022741"/>
    </source>
</evidence>
<comment type="catalytic activity">
    <reaction evidence="12">
        <text>3 propionate 3-nitronate + 3 O2 + H2O = 3 3-oxopropanoate + 2 nitrate + nitrite + H2O2 + 3 H(+)</text>
        <dbReference type="Rhea" id="RHEA:57332"/>
        <dbReference type="ChEBI" id="CHEBI:15377"/>
        <dbReference type="ChEBI" id="CHEBI:15378"/>
        <dbReference type="ChEBI" id="CHEBI:15379"/>
        <dbReference type="ChEBI" id="CHEBI:16240"/>
        <dbReference type="ChEBI" id="CHEBI:16301"/>
        <dbReference type="ChEBI" id="CHEBI:17632"/>
        <dbReference type="ChEBI" id="CHEBI:33190"/>
        <dbReference type="ChEBI" id="CHEBI:136067"/>
    </reaction>
</comment>
<comment type="function">
    <text evidence="2">Nitronate monooxygenase that uses molecular oxygen to catalyze the oxidative denitrification of alkyl nitronates. Acts on propionate 3-nitronate (P3N), the presumed physiological substrate. Probably functions in the detoxification of P3N, a metabolic poison produced by plants and fungi as a defense mechanism.</text>
</comment>
<dbReference type="InterPro" id="IPR013785">
    <property type="entry name" value="Aldolase_TIM"/>
</dbReference>
<dbReference type="EMBL" id="VNJI01000061">
    <property type="protein sequence ID" value="TVY04017.1"/>
    <property type="molecule type" value="Genomic_DNA"/>
</dbReference>
<dbReference type="PANTHER" id="PTHR42747:SF3">
    <property type="entry name" value="NITRONATE MONOOXYGENASE-RELATED"/>
    <property type="match status" value="1"/>
</dbReference>
<comment type="caution">
    <text evidence="13">The sequence shown here is derived from an EMBL/GenBank/DDBJ whole genome shotgun (WGS) entry which is preliminary data.</text>
</comment>
<sequence length="358" mass="38892">MWITKFTEQLGIKYPIIQAPMAGSTKPELVSAISNAGGLGSFGAGSSDAKMIRSAIRKIREQTNNPFAVNLFIPEKAVNGLDHVNQINSLMNLYRQELRILPPSDDTQIPVQSIDEQIEVIIEEKVPVISFTFGYLDPTRVHELKRNGVIVIGTATTVQEAVYLEQCGVNMIVGQGSEAGGHRATFLGEFNSSLIGTLALIPQIVDSVNIPVISAGGIMDGRGIAAALALGASGVQMGTAFLTSKESGAHEKHKEAILNSTEEQSVVTRTFSGKPARGIRNKFITEMERYNDIIPGYPIQGELTKDIRKAASEQNDIEFMSLWAGQASRLSRCLPAKEIFDSLITQTESIIKNLNKYS</sequence>
<name>A0A559JW11_9BACL</name>
<keyword evidence="5" id="KW-0216">Detoxification</keyword>
<dbReference type="GO" id="GO:0000166">
    <property type="term" value="F:nucleotide binding"/>
    <property type="evidence" value="ECO:0007669"/>
    <property type="project" value="UniProtKB-KW"/>
</dbReference>
<comment type="similarity">
    <text evidence="3">Belongs to the nitronate monooxygenase family. NMO class I subfamily.</text>
</comment>
<keyword evidence="10" id="KW-0503">Monooxygenase</keyword>
<dbReference type="Gene3D" id="3.20.20.70">
    <property type="entry name" value="Aldolase class I"/>
    <property type="match status" value="1"/>
</dbReference>
<evidence type="ECO:0000256" key="6">
    <source>
        <dbReference type="ARBA" id="ARBA00022630"/>
    </source>
</evidence>
<keyword evidence="6" id="KW-0285">Flavoprotein</keyword>
<keyword evidence="14" id="KW-1185">Reference proteome</keyword>
<dbReference type="RefSeq" id="WP_144854167.1">
    <property type="nucleotide sequence ID" value="NZ_VNJI01000061.1"/>
</dbReference>
<dbReference type="GO" id="GO:0009636">
    <property type="term" value="P:response to toxic substance"/>
    <property type="evidence" value="ECO:0007669"/>
    <property type="project" value="UniProtKB-KW"/>
</dbReference>
<dbReference type="AlphaFoldDB" id="A0A559JW11"/>
<dbReference type="FunFam" id="3.20.20.70:FF:000154">
    <property type="entry name" value="Probable nitronate monooxygenase"/>
    <property type="match status" value="1"/>
</dbReference>
<evidence type="ECO:0000256" key="11">
    <source>
        <dbReference type="ARBA" id="ARBA00031155"/>
    </source>
</evidence>
<evidence type="ECO:0000256" key="7">
    <source>
        <dbReference type="ARBA" id="ARBA00022643"/>
    </source>
</evidence>
<dbReference type="SUPFAM" id="SSF51412">
    <property type="entry name" value="Inosine monophosphate dehydrogenase (IMPDH)"/>
    <property type="match status" value="1"/>
</dbReference>
<keyword evidence="7" id="KW-0288">FMN</keyword>
<evidence type="ECO:0000256" key="3">
    <source>
        <dbReference type="ARBA" id="ARBA00009881"/>
    </source>
</evidence>
<dbReference type="PANTHER" id="PTHR42747">
    <property type="entry name" value="NITRONATE MONOOXYGENASE-RELATED"/>
    <property type="match status" value="1"/>
</dbReference>
<evidence type="ECO:0000256" key="10">
    <source>
        <dbReference type="ARBA" id="ARBA00023033"/>
    </source>
</evidence>
<evidence type="ECO:0000256" key="9">
    <source>
        <dbReference type="ARBA" id="ARBA00023002"/>
    </source>
</evidence>
<dbReference type="Pfam" id="PF03060">
    <property type="entry name" value="NMO"/>
    <property type="match status" value="1"/>
</dbReference>
<organism evidence="13 14">
    <name type="scientific">Paenibacillus cremeus</name>
    <dbReference type="NCBI Taxonomy" id="2163881"/>
    <lineage>
        <taxon>Bacteria</taxon>
        <taxon>Bacillati</taxon>
        <taxon>Bacillota</taxon>
        <taxon>Bacilli</taxon>
        <taxon>Bacillales</taxon>
        <taxon>Paenibacillaceae</taxon>
        <taxon>Paenibacillus</taxon>
    </lineage>
</organism>
<evidence type="ECO:0000256" key="1">
    <source>
        <dbReference type="ARBA" id="ARBA00001917"/>
    </source>
</evidence>